<dbReference type="Proteomes" id="UP000034805">
    <property type="component" value="Unassembled WGS sequence"/>
</dbReference>
<feature type="compositionally biased region" description="Polar residues" evidence="8">
    <location>
        <begin position="290"/>
        <end position="301"/>
    </location>
</feature>
<dbReference type="GO" id="GO:0000226">
    <property type="term" value="P:microtubule cytoskeleton organization"/>
    <property type="evidence" value="ECO:0007669"/>
    <property type="project" value="TreeGrafter"/>
</dbReference>
<feature type="compositionally biased region" description="Basic and acidic residues" evidence="8">
    <location>
        <begin position="268"/>
        <end position="277"/>
    </location>
</feature>
<name>A0A0P7V869_SCLFO</name>
<reference evidence="10 11" key="1">
    <citation type="submission" date="2015-08" db="EMBL/GenBank/DDBJ databases">
        <title>The genome of the Asian arowana (Scleropages formosus).</title>
        <authorList>
            <person name="Tan M.H."/>
            <person name="Gan H.M."/>
            <person name="Croft L.J."/>
            <person name="Austin C.M."/>
        </authorList>
    </citation>
    <scope>NUCLEOTIDE SEQUENCE [LARGE SCALE GENOMIC DNA]</scope>
    <source>
        <strain evidence="10">Aro1</strain>
    </source>
</reference>
<dbReference type="GO" id="GO:0005929">
    <property type="term" value="C:cilium"/>
    <property type="evidence" value="ECO:0007669"/>
    <property type="project" value="TreeGrafter"/>
</dbReference>
<dbReference type="SUPFAM" id="SSF48371">
    <property type="entry name" value="ARM repeat"/>
    <property type="match status" value="1"/>
</dbReference>
<evidence type="ECO:0000313" key="11">
    <source>
        <dbReference type="Proteomes" id="UP000034805"/>
    </source>
</evidence>
<keyword evidence="4 9" id="KW-0812">Transmembrane</keyword>
<dbReference type="Pfam" id="PF05251">
    <property type="entry name" value="Ost5"/>
    <property type="match status" value="1"/>
</dbReference>
<dbReference type="PANTHER" id="PTHR21567">
    <property type="entry name" value="CLASP"/>
    <property type="match status" value="1"/>
</dbReference>
<feature type="non-terminal residue" evidence="10">
    <location>
        <position position="629"/>
    </location>
</feature>
<dbReference type="GO" id="GO:0008017">
    <property type="term" value="F:microtubule binding"/>
    <property type="evidence" value="ECO:0007669"/>
    <property type="project" value="TreeGrafter"/>
</dbReference>
<evidence type="ECO:0000256" key="4">
    <source>
        <dbReference type="ARBA" id="ARBA00022692"/>
    </source>
</evidence>
<evidence type="ECO:0000256" key="5">
    <source>
        <dbReference type="ARBA" id="ARBA00022989"/>
    </source>
</evidence>
<evidence type="ECO:0000313" key="10">
    <source>
        <dbReference type="EMBL" id="KPP71109.1"/>
    </source>
</evidence>
<dbReference type="InterPro" id="IPR011989">
    <property type="entry name" value="ARM-like"/>
</dbReference>
<evidence type="ECO:0000256" key="1">
    <source>
        <dbReference type="ARBA" id="ARBA00004141"/>
    </source>
</evidence>
<dbReference type="InterPro" id="IPR007915">
    <property type="entry name" value="TMEM258/Ost5"/>
</dbReference>
<gene>
    <name evidence="10" type="ORF">Z043_110009</name>
</gene>
<feature type="region of interest" description="Disordered" evidence="8">
    <location>
        <begin position="248"/>
        <end position="319"/>
    </location>
</feature>
<evidence type="ECO:0000256" key="8">
    <source>
        <dbReference type="SAM" id="MobiDB-lite"/>
    </source>
</evidence>
<dbReference type="GO" id="GO:0005881">
    <property type="term" value="C:cytoplasmic microtubule"/>
    <property type="evidence" value="ECO:0007669"/>
    <property type="project" value="TreeGrafter"/>
</dbReference>
<sequence>ELEAMTRYTSPVNPAVFPHLTVVLLAIGMFFTAWFFVYPSKTPTRARYEVTSTKYTRDVYKELLISLVASLFMGFGVLFLLLWVGIYIVGPQKVLDLVMGQLKNKKSRVRVDIIDIITASMLIHPIKDFNISFIWHEVAPYLVDGSRRVRHAALELFSLLDFSLEMNKQQPLIKAINLVELHGKGDGLTVAINARRARHRLPRLTSDGIVEYALVLPTPRQRLSASFCSGADLDWVLSGGCISDGQCQQREKSSSSDCGSLESPPDNLLHRRIENIRKNTLSTSNLSTTVKPVTSGRSNSKSPEHEQYSNEGQQPSEYGQQEYVSNGVLPKLDRSKNGYLSVEGTTVRLAKSTLREYQILPSHPLVTVQRKSITAMLPRYSMDNVLSMSNASPKSRESSPHHRDKGPQREAPGKAIVFPTSFLQHNPPHYCHPSSEGSLSIYQRLPPVHPKPPPAPRNPTITRPACLKREASLKNATIDLSHSSGKSTQKPNIMVFANPEQALSQSIELMSSDDWEKKVEGLNSIRGLVQFHPNILVTRLHNICLAVLKEVKNQRSGVSKVALGTIGDLHTYLGKLMDKELDWTARVLLQKAGKSNVFIQQELNVALDRMVENCTPVRVMKALLNNEYL</sequence>
<evidence type="ECO:0000256" key="2">
    <source>
        <dbReference type="ARBA" id="ARBA00009825"/>
    </source>
</evidence>
<accession>A0A0P7V869</accession>
<organism evidence="10 11">
    <name type="scientific">Scleropages formosus</name>
    <name type="common">Asian bonytongue</name>
    <name type="synonym">Osteoglossum formosum</name>
    <dbReference type="NCBI Taxonomy" id="113540"/>
    <lineage>
        <taxon>Eukaryota</taxon>
        <taxon>Metazoa</taxon>
        <taxon>Chordata</taxon>
        <taxon>Craniata</taxon>
        <taxon>Vertebrata</taxon>
        <taxon>Euteleostomi</taxon>
        <taxon>Actinopterygii</taxon>
        <taxon>Neopterygii</taxon>
        <taxon>Teleostei</taxon>
        <taxon>Osteoglossocephala</taxon>
        <taxon>Osteoglossomorpha</taxon>
        <taxon>Osteoglossiformes</taxon>
        <taxon>Osteoglossidae</taxon>
        <taxon>Scleropages</taxon>
    </lineage>
</organism>
<feature type="transmembrane region" description="Helical" evidence="9">
    <location>
        <begin position="16"/>
        <end position="37"/>
    </location>
</feature>
<dbReference type="AlphaFoldDB" id="A0A0P7V869"/>
<feature type="compositionally biased region" description="Low complexity" evidence="8">
    <location>
        <begin position="279"/>
        <end position="289"/>
    </location>
</feature>
<keyword evidence="6 9" id="KW-0472">Membrane</keyword>
<dbReference type="Gene3D" id="1.25.10.10">
    <property type="entry name" value="Leucine-rich Repeat Variant"/>
    <property type="match status" value="2"/>
</dbReference>
<dbReference type="InterPro" id="IPR016024">
    <property type="entry name" value="ARM-type_fold"/>
</dbReference>
<comment type="caution">
    <text evidence="10">The sequence shown here is derived from an EMBL/GenBank/DDBJ whole genome shotgun (WGS) entry which is preliminary data.</text>
</comment>
<comment type="similarity">
    <text evidence="2">Belongs to the OST5 family.</text>
</comment>
<protein>
    <recommendedName>
        <fullName evidence="3">Dolichyl-diphosphooligosaccharide--protein glycosyltransferase subunit TMEM258</fullName>
    </recommendedName>
    <alternativeName>
        <fullName evidence="7">Transmembrane protein 258</fullName>
    </alternativeName>
</protein>
<feature type="compositionally biased region" description="Polar residues" evidence="8">
    <location>
        <begin position="309"/>
        <end position="319"/>
    </location>
</feature>
<keyword evidence="5 9" id="KW-1133">Transmembrane helix</keyword>
<feature type="compositionally biased region" description="Basic and acidic residues" evidence="8">
    <location>
        <begin position="394"/>
        <end position="412"/>
    </location>
</feature>
<dbReference type="EMBL" id="JARO02003127">
    <property type="protein sequence ID" value="KPP71109.1"/>
    <property type="molecule type" value="Genomic_DNA"/>
</dbReference>
<dbReference type="STRING" id="113540.ENSSFOP00015015510"/>
<proteinExistence type="inferred from homology"/>
<evidence type="ECO:0000256" key="9">
    <source>
        <dbReference type="SAM" id="Phobius"/>
    </source>
</evidence>
<dbReference type="PANTHER" id="PTHR21567:SF87">
    <property type="entry name" value="CRESCERIN-LIKE PROTEIN CHE-12"/>
    <property type="match status" value="1"/>
</dbReference>
<evidence type="ECO:0000256" key="6">
    <source>
        <dbReference type="ARBA" id="ARBA00023136"/>
    </source>
</evidence>
<dbReference type="GO" id="GO:0008250">
    <property type="term" value="C:oligosaccharyltransferase complex"/>
    <property type="evidence" value="ECO:0007669"/>
    <property type="project" value="InterPro"/>
</dbReference>
<feature type="non-terminal residue" evidence="10">
    <location>
        <position position="1"/>
    </location>
</feature>
<evidence type="ECO:0000256" key="7">
    <source>
        <dbReference type="ARBA" id="ARBA00049816"/>
    </source>
</evidence>
<comment type="subcellular location">
    <subcellularLocation>
        <location evidence="1">Membrane</location>
        <topology evidence="1">Multi-pass membrane protein</topology>
    </subcellularLocation>
</comment>
<feature type="transmembrane region" description="Helical" evidence="9">
    <location>
        <begin position="63"/>
        <end position="89"/>
    </location>
</feature>
<feature type="region of interest" description="Disordered" evidence="8">
    <location>
        <begin position="387"/>
        <end position="412"/>
    </location>
</feature>
<evidence type="ECO:0000256" key="3">
    <source>
        <dbReference type="ARBA" id="ARBA00017779"/>
    </source>
</evidence>